<proteinExistence type="predicted"/>
<accession>A0A1E3L0X5</accession>
<dbReference type="Proteomes" id="UP000094578">
    <property type="component" value="Unassembled WGS sequence"/>
</dbReference>
<keyword evidence="2" id="KW-1185">Reference proteome</keyword>
<protein>
    <submittedName>
        <fullName evidence="1">Uncharacterized protein</fullName>
    </submittedName>
</protein>
<dbReference type="RefSeq" id="WP_069328544.1">
    <property type="nucleotide sequence ID" value="NZ_MDER01000055.1"/>
</dbReference>
<reference evidence="1 2" key="1">
    <citation type="submission" date="2016-08" db="EMBL/GenBank/DDBJ databases">
        <title>Genome sequencing of Paenibacillus sp. TI45-13ar, isolated from Korean traditional nuruk.</title>
        <authorList>
            <person name="Kim S.-J."/>
        </authorList>
    </citation>
    <scope>NUCLEOTIDE SEQUENCE [LARGE SCALE GENOMIC DNA]</scope>
    <source>
        <strain evidence="1 2">TI45-13ar</strain>
    </source>
</reference>
<dbReference type="AlphaFoldDB" id="A0A1E3L0X5"/>
<evidence type="ECO:0000313" key="1">
    <source>
        <dbReference type="EMBL" id="ODP27438.1"/>
    </source>
</evidence>
<dbReference type="EMBL" id="MDER01000055">
    <property type="protein sequence ID" value="ODP27438.1"/>
    <property type="molecule type" value="Genomic_DNA"/>
</dbReference>
<gene>
    <name evidence="1" type="ORF">PTI45_03148</name>
</gene>
<sequence length="276" mass="32033">MIKSLFEKIRVIIHCIHENLNQRDEFEEIVINLNPEKEESITTPSPEKEDQKLIFNNMLATASSILTNAKPDQKAYLDSNYKHPIFSYIKILGLSIQTKYITNLAYGRERLPDLELNQFFKVFYNLTPDQTIWDIIQPTRNIRNSEKKVKLNRDLVLPWPWHPLRFKNALIEIGEHNPSGEWEQDSNNHNISVVQPMGVCFVNGGNHSIMAGVVKGEGMITDYEIIDMTPLYALMYSDGVNYYRKDDNSIIQEVENVEFAAIFEIGRKLNKLNISW</sequence>
<name>A0A1E3L0X5_9BACL</name>
<dbReference type="InterPro" id="IPR046556">
    <property type="entry name" value="DUF6710"/>
</dbReference>
<comment type="caution">
    <text evidence="1">The sequence shown here is derived from an EMBL/GenBank/DDBJ whole genome shotgun (WGS) entry which is preliminary data.</text>
</comment>
<organism evidence="1 2">
    <name type="scientific">Paenibacillus nuruki</name>
    <dbReference type="NCBI Taxonomy" id="1886670"/>
    <lineage>
        <taxon>Bacteria</taxon>
        <taxon>Bacillati</taxon>
        <taxon>Bacillota</taxon>
        <taxon>Bacilli</taxon>
        <taxon>Bacillales</taxon>
        <taxon>Paenibacillaceae</taxon>
        <taxon>Paenibacillus</taxon>
    </lineage>
</organism>
<evidence type="ECO:0000313" key="2">
    <source>
        <dbReference type="Proteomes" id="UP000094578"/>
    </source>
</evidence>
<dbReference type="STRING" id="1886670.PTI45_03148"/>
<dbReference type="Pfam" id="PF20457">
    <property type="entry name" value="DUF6710"/>
    <property type="match status" value="1"/>
</dbReference>